<dbReference type="Proteomes" id="UP000692954">
    <property type="component" value="Unassembled WGS sequence"/>
</dbReference>
<protein>
    <recommendedName>
        <fullName evidence="4">Transmembrane protein</fullName>
    </recommendedName>
</protein>
<evidence type="ECO:0000256" key="1">
    <source>
        <dbReference type="SAM" id="Phobius"/>
    </source>
</evidence>
<reference evidence="2" key="1">
    <citation type="submission" date="2021-01" db="EMBL/GenBank/DDBJ databases">
        <authorList>
            <consortium name="Genoscope - CEA"/>
            <person name="William W."/>
        </authorList>
    </citation>
    <scope>NUCLEOTIDE SEQUENCE</scope>
</reference>
<keyword evidence="1" id="KW-0472">Membrane</keyword>
<organism evidence="2 3">
    <name type="scientific">Paramecium sonneborni</name>
    <dbReference type="NCBI Taxonomy" id="65129"/>
    <lineage>
        <taxon>Eukaryota</taxon>
        <taxon>Sar</taxon>
        <taxon>Alveolata</taxon>
        <taxon>Ciliophora</taxon>
        <taxon>Intramacronucleata</taxon>
        <taxon>Oligohymenophorea</taxon>
        <taxon>Peniculida</taxon>
        <taxon>Parameciidae</taxon>
        <taxon>Paramecium</taxon>
    </lineage>
</organism>
<evidence type="ECO:0000313" key="3">
    <source>
        <dbReference type="Proteomes" id="UP000692954"/>
    </source>
</evidence>
<keyword evidence="1" id="KW-0812">Transmembrane</keyword>
<proteinExistence type="predicted"/>
<dbReference type="AlphaFoldDB" id="A0A8S1R1Z1"/>
<sequence>MLFHNSTSVKNLNDLLYFLTCFQLFNLFYFGFYCFYLFYNLRSFYKIMNINQMVQIQREKGDIFQVSYREQWQLQLFDRNWHIYQLSKQLKSCIIQRR</sequence>
<gene>
    <name evidence="2" type="ORF">PSON_ATCC_30995.1.T1350061</name>
</gene>
<keyword evidence="3" id="KW-1185">Reference proteome</keyword>
<keyword evidence="1" id="KW-1133">Transmembrane helix</keyword>
<evidence type="ECO:0000313" key="2">
    <source>
        <dbReference type="EMBL" id="CAD8121918.1"/>
    </source>
</evidence>
<accession>A0A8S1R1Z1</accession>
<name>A0A8S1R1Z1_9CILI</name>
<comment type="caution">
    <text evidence="2">The sequence shown here is derived from an EMBL/GenBank/DDBJ whole genome shotgun (WGS) entry which is preliminary data.</text>
</comment>
<dbReference type="EMBL" id="CAJJDN010000135">
    <property type="protein sequence ID" value="CAD8121918.1"/>
    <property type="molecule type" value="Genomic_DNA"/>
</dbReference>
<evidence type="ECO:0008006" key="4">
    <source>
        <dbReference type="Google" id="ProtNLM"/>
    </source>
</evidence>
<feature type="transmembrane region" description="Helical" evidence="1">
    <location>
        <begin position="15"/>
        <end position="39"/>
    </location>
</feature>